<dbReference type="GO" id="GO:0008138">
    <property type="term" value="F:protein tyrosine/serine/threonine phosphatase activity"/>
    <property type="evidence" value="ECO:0007669"/>
    <property type="project" value="InterPro"/>
</dbReference>
<name>A0A9P5SEZ2_9FUNG</name>
<feature type="domain" description="Tyrosine-protein phosphatase" evidence="12">
    <location>
        <begin position="14"/>
        <end position="155"/>
    </location>
</feature>
<dbReference type="GO" id="GO:0004722">
    <property type="term" value="F:protein serine/threonine phosphatase activity"/>
    <property type="evidence" value="ECO:0007669"/>
    <property type="project" value="UniProtKB-EC"/>
</dbReference>
<dbReference type="SMART" id="SM00195">
    <property type="entry name" value="DSPc"/>
    <property type="match status" value="1"/>
</dbReference>
<evidence type="ECO:0000313" key="14">
    <source>
        <dbReference type="EMBL" id="KAF9327404.1"/>
    </source>
</evidence>
<dbReference type="PROSITE" id="PS50054">
    <property type="entry name" value="TYR_PHOSPHATASE_DUAL"/>
    <property type="match status" value="1"/>
</dbReference>
<evidence type="ECO:0000256" key="5">
    <source>
        <dbReference type="ARBA" id="ARBA00022801"/>
    </source>
</evidence>
<evidence type="ECO:0000256" key="11">
    <source>
        <dbReference type="PIRSR" id="PIRSR000941-50"/>
    </source>
</evidence>
<dbReference type="InterPro" id="IPR029021">
    <property type="entry name" value="Prot-tyrosine_phosphatase-like"/>
</dbReference>
<evidence type="ECO:0000256" key="1">
    <source>
        <dbReference type="ARBA" id="ARBA00004123"/>
    </source>
</evidence>
<dbReference type="Gene3D" id="3.90.190.10">
    <property type="entry name" value="Protein tyrosine phosphatase superfamily"/>
    <property type="match status" value="1"/>
</dbReference>
<keyword evidence="4" id="KW-0963">Cytoplasm</keyword>
<evidence type="ECO:0000256" key="7">
    <source>
        <dbReference type="ARBA" id="ARBA00023242"/>
    </source>
</evidence>
<dbReference type="SUPFAM" id="SSF52799">
    <property type="entry name" value="(Phosphotyrosine protein) phosphatases II"/>
    <property type="match status" value="1"/>
</dbReference>
<dbReference type="InterPro" id="IPR016278">
    <property type="entry name" value="DUSP12"/>
</dbReference>
<dbReference type="Proteomes" id="UP000696485">
    <property type="component" value="Unassembled WGS sequence"/>
</dbReference>
<dbReference type="GO" id="GO:0005634">
    <property type="term" value="C:nucleus"/>
    <property type="evidence" value="ECO:0007669"/>
    <property type="project" value="UniProtKB-SubCell"/>
</dbReference>
<proteinExistence type="inferred from homology"/>
<comment type="catalytic activity">
    <reaction evidence="10">
        <text>O-phospho-L-tyrosyl-[protein] + H2O = L-tyrosyl-[protein] + phosphate</text>
        <dbReference type="Rhea" id="RHEA:10684"/>
        <dbReference type="Rhea" id="RHEA-COMP:10136"/>
        <dbReference type="Rhea" id="RHEA-COMP:20101"/>
        <dbReference type="ChEBI" id="CHEBI:15377"/>
        <dbReference type="ChEBI" id="CHEBI:43474"/>
        <dbReference type="ChEBI" id="CHEBI:46858"/>
        <dbReference type="ChEBI" id="CHEBI:61978"/>
        <dbReference type="EC" id="3.1.3.48"/>
    </reaction>
</comment>
<dbReference type="GO" id="GO:0004725">
    <property type="term" value="F:protein tyrosine phosphatase activity"/>
    <property type="evidence" value="ECO:0007669"/>
    <property type="project" value="UniProtKB-EC"/>
</dbReference>
<comment type="similarity">
    <text evidence="3">Belongs to the protein-tyrosine phosphatase family. Non-receptor class dual specificity subfamily.</text>
</comment>
<reference evidence="14" key="1">
    <citation type="journal article" date="2020" name="Fungal Divers.">
        <title>Resolving the Mortierellaceae phylogeny through synthesis of multi-gene phylogenetics and phylogenomics.</title>
        <authorList>
            <person name="Vandepol N."/>
            <person name="Liber J."/>
            <person name="Desiro A."/>
            <person name="Na H."/>
            <person name="Kennedy M."/>
            <person name="Barry K."/>
            <person name="Grigoriev I.V."/>
            <person name="Miller A.N."/>
            <person name="O'Donnell K."/>
            <person name="Stajich J.E."/>
            <person name="Bonito G."/>
        </authorList>
    </citation>
    <scope>NUCLEOTIDE SEQUENCE</scope>
    <source>
        <strain evidence="14">NVP1</strain>
    </source>
</reference>
<accession>A0A9P5SEZ2</accession>
<dbReference type="InterPro" id="IPR020422">
    <property type="entry name" value="TYR_PHOSPHATASE_DUAL_dom"/>
</dbReference>
<dbReference type="PANTHER" id="PTHR45848:SF4">
    <property type="entry name" value="DUAL SPECIFICITY PROTEIN PHOSPHATASE 12"/>
    <property type="match status" value="1"/>
</dbReference>
<comment type="catalytic activity">
    <reaction evidence="8">
        <text>O-phospho-L-seryl-[protein] + H2O = L-seryl-[protein] + phosphate</text>
        <dbReference type="Rhea" id="RHEA:20629"/>
        <dbReference type="Rhea" id="RHEA-COMP:9863"/>
        <dbReference type="Rhea" id="RHEA-COMP:11604"/>
        <dbReference type="ChEBI" id="CHEBI:15377"/>
        <dbReference type="ChEBI" id="CHEBI:29999"/>
        <dbReference type="ChEBI" id="CHEBI:43474"/>
        <dbReference type="ChEBI" id="CHEBI:83421"/>
        <dbReference type="EC" id="3.1.3.16"/>
    </reaction>
</comment>
<evidence type="ECO:0000256" key="3">
    <source>
        <dbReference type="ARBA" id="ARBA00008601"/>
    </source>
</evidence>
<evidence type="ECO:0000256" key="6">
    <source>
        <dbReference type="ARBA" id="ARBA00022912"/>
    </source>
</evidence>
<dbReference type="Pfam" id="PF00782">
    <property type="entry name" value="DSPc"/>
    <property type="match status" value="1"/>
</dbReference>
<evidence type="ECO:0000256" key="8">
    <source>
        <dbReference type="ARBA" id="ARBA00047761"/>
    </source>
</evidence>
<evidence type="ECO:0000259" key="13">
    <source>
        <dbReference type="PROSITE" id="PS50056"/>
    </source>
</evidence>
<evidence type="ECO:0000256" key="4">
    <source>
        <dbReference type="ARBA" id="ARBA00022490"/>
    </source>
</evidence>
<comment type="caution">
    <text evidence="14">The sequence shown here is derived from an EMBL/GenBank/DDBJ whole genome shotgun (WGS) entry which is preliminary data.</text>
</comment>
<dbReference type="FunFam" id="3.90.190.10:FF:000056">
    <property type="entry name" value="Dual specificity phosphatase 12"/>
    <property type="match status" value="1"/>
</dbReference>
<evidence type="ECO:0000313" key="15">
    <source>
        <dbReference type="Proteomes" id="UP000696485"/>
    </source>
</evidence>
<gene>
    <name evidence="14" type="primary">DUSP12</name>
    <name evidence="14" type="ORF">BG006_009273</name>
</gene>
<dbReference type="InterPro" id="IPR000387">
    <property type="entry name" value="Tyr_Pase_dom"/>
</dbReference>
<dbReference type="EMBL" id="JAAAUY010000668">
    <property type="protein sequence ID" value="KAF9327404.1"/>
    <property type="molecule type" value="Genomic_DNA"/>
</dbReference>
<dbReference type="CDD" id="cd14498">
    <property type="entry name" value="DSP"/>
    <property type="match status" value="1"/>
</dbReference>
<keyword evidence="7" id="KW-0539">Nucleus</keyword>
<keyword evidence="15" id="KW-1185">Reference proteome</keyword>
<dbReference type="PANTHER" id="PTHR45848">
    <property type="entry name" value="DUAL SPECIFICITY PROTEIN PHOSPHATASE 12 FAMILY MEMBER"/>
    <property type="match status" value="1"/>
</dbReference>
<dbReference type="AlphaFoldDB" id="A0A9P5SEZ2"/>
<evidence type="ECO:0000256" key="10">
    <source>
        <dbReference type="ARBA" id="ARBA00051722"/>
    </source>
</evidence>
<feature type="active site" description="Phosphocysteine intermediate" evidence="11">
    <location>
        <position position="99"/>
    </location>
</feature>
<feature type="domain" description="Tyrosine specific protein phosphatases" evidence="13">
    <location>
        <begin position="76"/>
        <end position="134"/>
    </location>
</feature>
<dbReference type="PIRSF" id="PIRSF000941">
    <property type="entry name" value="DUSP12"/>
    <property type="match status" value="1"/>
</dbReference>
<organism evidence="14 15">
    <name type="scientific">Podila minutissima</name>
    <dbReference type="NCBI Taxonomy" id="64525"/>
    <lineage>
        <taxon>Eukaryota</taxon>
        <taxon>Fungi</taxon>
        <taxon>Fungi incertae sedis</taxon>
        <taxon>Mucoromycota</taxon>
        <taxon>Mortierellomycotina</taxon>
        <taxon>Mortierellomycetes</taxon>
        <taxon>Mortierellales</taxon>
        <taxon>Mortierellaceae</taxon>
        <taxon>Podila</taxon>
    </lineage>
</organism>
<dbReference type="GO" id="GO:0005737">
    <property type="term" value="C:cytoplasm"/>
    <property type="evidence" value="ECO:0007669"/>
    <property type="project" value="UniProtKB-SubCell"/>
</dbReference>
<keyword evidence="5" id="KW-0378">Hydrolase</keyword>
<sequence length="340" mass="37215">MTFQMLFPGDMMREMQEIVPGLYLSGAAPAESLAYLQEIGITHIIQVTDIKTPHFPGDFMYKLICVPDMEETNLIKHFPDTFSFISGALAKGGKVLVHCAAGASRSVTVVCAYLMKTQNMSAADALLHIQALRPIAGPNDGFMTQLNLYGDIEYDVNVNRTAYRRFLIASMAAQREMYGYIEDMTLAADPLNAGARPSAAGPSSTSSIHPNPSTIFASASQRPLKCKKCRRALVARVSVVTHTPGQGQSSFEYRKRDATLNVTEAIHTDISKINPVASTVCQSYFIEPVEWIQELHGLEGKISCPKCDSKLGTFNWSGEQCSCGTWVTPAFMMHKGKVDG</sequence>
<dbReference type="InterPro" id="IPR000340">
    <property type="entry name" value="Dual-sp_phosphatase_cat-dom"/>
</dbReference>
<protein>
    <submittedName>
        <fullName evidence="14">Dual specificity phosphatase 12</fullName>
    </submittedName>
</protein>
<evidence type="ECO:0000259" key="12">
    <source>
        <dbReference type="PROSITE" id="PS50054"/>
    </source>
</evidence>
<comment type="subcellular location">
    <subcellularLocation>
        <location evidence="2">Cytoplasm</location>
    </subcellularLocation>
    <subcellularLocation>
        <location evidence="1">Nucleus</location>
    </subcellularLocation>
</comment>
<keyword evidence="6" id="KW-0904">Protein phosphatase</keyword>
<comment type="catalytic activity">
    <reaction evidence="9">
        <text>O-phospho-L-threonyl-[protein] + H2O = L-threonyl-[protein] + phosphate</text>
        <dbReference type="Rhea" id="RHEA:47004"/>
        <dbReference type="Rhea" id="RHEA-COMP:11060"/>
        <dbReference type="Rhea" id="RHEA-COMP:11605"/>
        <dbReference type="ChEBI" id="CHEBI:15377"/>
        <dbReference type="ChEBI" id="CHEBI:30013"/>
        <dbReference type="ChEBI" id="CHEBI:43474"/>
        <dbReference type="ChEBI" id="CHEBI:61977"/>
        <dbReference type="EC" id="3.1.3.16"/>
    </reaction>
</comment>
<evidence type="ECO:0000256" key="2">
    <source>
        <dbReference type="ARBA" id="ARBA00004496"/>
    </source>
</evidence>
<dbReference type="PROSITE" id="PS50056">
    <property type="entry name" value="TYR_PHOSPHATASE_2"/>
    <property type="match status" value="1"/>
</dbReference>
<evidence type="ECO:0000256" key="9">
    <source>
        <dbReference type="ARBA" id="ARBA00048336"/>
    </source>
</evidence>